<dbReference type="CDD" id="cd03784">
    <property type="entry name" value="GT1_Gtf-like"/>
    <property type="match status" value="1"/>
</dbReference>
<dbReference type="FunFam" id="3.40.50.2000:FF:000072">
    <property type="entry name" value="Glycosyl transferase"/>
    <property type="match status" value="1"/>
</dbReference>
<protein>
    <submittedName>
        <fullName evidence="2">Glycosyltransferase</fullName>
    </submittedName>
</protein>
<keyword evidence="3" id="KW-1185">Reference proteome</keyword>
<dbReference type="GO" id="GO:0016758">
    <property type="term" value="F:hexosyltransferase activity"/>
    <property type="evidence" value="ECO:0007669"/>
    <property type="project" value="UniProtKB-ARBA"/>
</dbReference>
<organism evidence="2 3">
    <name type="scientific">Agromyces mariniharenae</name>
    <dbReference type="NCBI Taxonomy" id="2604423"/>
    <lineage>
        <taxon>Bacteria</taxon>
        <taxon>Bacillati</taxon>
        <taxon>Actinomycetota</taxon>
        <taxon>Actinomycetes</taxon>
        <taxon>Micrococcales</taxon>
        <taxon>Microbacteriaceae</taxon>
        <taxon>Agromyces</taxon>
    </lineage>
</organism>
<dbReference type="InterPro" id="IPR050426">
    <property type="entry name" value="Glycosyltransferase_28"/>
</dbReference>
<dbReference type="InterPro" id="IPR010610">
    <property type="entry name" value="EryCIII-like_C"/>
</dbReference>
<dbReference type="GO" id="GO:0008194">
    <property type="term" value="F:UDP-glycosyltransferase activity"/>
    <property type="evidence" value="ECO:0007669"/>
    <property type="project" value="InterPro"/>
</dbReference>
<name>A0A5S4UZ44_9MICO</name>
<dbReference type="PANTHER" id="PTHR48050">
    <property type="entry name" value="STEROL 3-BETA-GLUCOSYLTRANSFERASE"/>
    <property type="match status" value="1"/>
</dbReference>
<proteinExistence type="predicted"/>
<dbReference type="AlphaFoldDB" id="A0A5S4UZ44"/>
<reference evidence="2 3" key="1">
    <citation type="submission" date="2019-08" db="EMBL/GenBank/DDBJ databases">
        <authorList>
            <person name="Hu J."/>
        </authorList>
    </citation>
    <scope>NUCLEOTIDE SEQUENCE [LARGE SCALE GENOMIC DNA]</scope>
    <source>
        <strain evidence="2 3">NEAU-184</strain>
    </source>
</reference>
<dbReference type="PANTHER" id="PTHR48050:SF13">
    <property type="entry name" value="STEROL 3-BETA-GLUCOSYLTRANSFERASE UGT80A2"/>
    <property type="match status" value="1"/>
</dbReference>
<dbReference type="RefSeq" id="WP_148734882.1">
    <property type="nucleotide sequence ID" value="NZ_VSSB01000002.1"/>
</dbReference>
<dbReference type="InterPro" id="IPR002213">
    <property type="entry name" value="UDP_glucos_trans"/>
</dbReference>
<keyword evidence="2" id="KW-0808">Transferase</keyword>
<gene>
    <name evidence="2" type="ORF">FYC51_16650</name>
</gene>
<dbReference type="Gene3D" id="3.40.50.2000">
    <property type="entry name" value="Glycogen Phosphorylase B"/>
    <property type="match status" value="2"/>
</dbReference>
<evidence type="ECO:0000313" key="2">
    <source>
        <dbReference type="EMBL" id="TYL50783.1"/>
    </source>
</evidence>
<comment type="caution">
    <text evidence="2">The sequence shown here is derived from an EMBL/GenBank/DDBJ whole genome shotgun (WGS) entry which is preliminary data.</text>
</comment>
<dbReference type="SUPFAM" id="SSF53756">
    <property type="entry name" value="UDP-Glycosyltransferase/glycogen phosphorylase"/>
    <property type="match status" value="1"/>
</dbReference>
<evidence type="ECO:0000259" key="1">
    <source>
        <dbReference type="Pfam" id="PF06722"/>
    </source>
</evidence>
<dbReference type="Proteomes" id="UP000325243">
    <property type="component" value="Unassembled WGS sequence"/>
</dbReference>
<dbReference type="GO" id="GO:0017000">
    <property type="term" value="P:antibiotic biosynthetic process"/>
    <property type="evidence" value="ECO:0007669"/>
    <property type="project" value="UniProtKB-ARBA"/>
</dbReference>
<evidence type="ECO:0000313" key="3">
    <source>
        <dbReference type="Proteomes" id="UP000325243"/>
    </source>
</evidence>
<dbReference type="Pfam" id="PF06722">
    <property type="entry name" value="EryCIII-like_C"/>
    <property type="match status" value="1"/>
</dbReference>
<feature type="domain" description="Erythromycin biosynthesis protein CIII-like C-terminal" evidence="1">
    <location>
        <begin position="280"/>
        <end position="419"/>
    </location>
</feature>
<sequence>MVAVMIQAMPFHGHVAPLAEVARAFISAGHDVRAYTGSAHADAFQRVGAEVVRWRAAPDFDEHDVAATFPRLVGRKGPAQMLRNVEDLFVRTADGQVQDLLAEYAERPWDVIVADELSLGAGLASELTGTHWATVAITPLALQSRDLPPIGIGLRPGRGPLGRTRDAALRRIVPRLTAALQRAYDEQRRGLGLPPGVRAFAEAGFSTELVCATGVPELDWPRSDLPDSVAWVGALAPAGASGLALPPWWDELVADPRPIALVTQGTQNTDPDDLVAPAFAALGRQDVQVVATTGRADAAGFPFAAPPNARVAPVVPFGDLLPRTDVVVTNGGWGGVLAALAHGLPVVVAGGDLDKPEVAARVRAAGAGISLGTGQPTPRQVLGAWRRVRDDPGYRDAARRIAARLAEHDGPAEVVEHVARLAETPQPSERR</sequence>
<accession>A0A5S4UZ44</accession>
<dbReference type="EMBL" id="VSSB01000002">
    <property type="protein sequence ID" value="TYL50783.1"/>
    <property type="molecule type" value="Genomic_DNA"/>
</dbReference>